<reference evidence="3 4" key="1">
    <citation type="submission" date="2017-07" db="EMBL/GenBank/DDBJ databases">
        <title>Genome Sequence of Antarctobacter heliothermus Strain SMS3 Isolated from a culture of the Diatom Skeletonema marinoi.</title>
        <authorList>
            <person name="Topel M."/>
            <person name="Pinder M.I.M."/>
            <person name="Johansson O.N."/>
            <person name="Kourtchenko O."/>
            <person name="Godhe A."/>
            <person name="Clarke A.K."/>
        </authorList>
    </citation>
    <scope>NUCLEOTIDE SEQUENCE [LARGE SCALE GENOMIC DNA]</scope>
    <source>
        <strain evidence="3 4">SMS3</strain>
    </source>
</reference>
<dbReference type="OrthoDB" id="7889150at2"/>
<organism evidence="3 4">
    <name type="scientific">Antarctobacter heliothermus</name>
    <dbReference type="NCBI Taxonomy" id="74033"/>
    <lineage>
        <taxon>Bacteria</taxon>
        <taxon>Pseudomonadati</taxon>
        <taxon>Pseudomonadota</taxon>
        <taxon>Alphaproteobacteria</taxon>
        <taxon>Rhodobacterales</taxon>
        <taxon>Roseobacteraceae</taxon>
        <taxon>Antarctobacter</taxon>
    </lineage>
</organism>
<dbReference type="AlphaFoldDB" id="A0A222E549"/>
<accession>A0A222E549</accession>
<dbReference type="EMBL" id="CP022540">
    <property type="protein sequence ID" value="ASP21325.1"/>
    <property type="molecule type" value="Genomic_DNA"/>
</dbReference>
<keyword evidence="1" id="KW-1133">Transmembrane helix</keyword>
<keyword evidence="4" id="KW-1185">Reference proteome</keyword>
<dbReference type="Pfam" id="PF07331">
    <property type="entry name" value="TctB"/>
    <property type="match status" value="1"/>
</dbReference>
<dbReference type="KEGG" id="aht:ANTHELSMS3_02666"/>
<protein>
    <submittedName>
        <fullName evidence="3">Tripartite tricarboxylate transporter TctB family protein</fullName>
    </submittedName>
</protein>
<dbReference type="InterPro" id="IPR009936">
    <property type="entry name" value="DUF1468"/>
</dbReference>
<dbReference type="RefSeq" id="WP_094035255.1">
    <property type="nucleotide sequence ID" value="NZ_CP022540.1"/>
</dbReference>
<sequence length="154" mass="16600">MKNSVAEMLGALISAGISVFGLLEALNYSGQSGMMPQAVTAFAIFLSLIWFVNAAKFHFSGQSEFEFAELRLAGLAKIIGGILIYVLSVRYVGFFTATIVAVPAFAYLIGYRNLKVSFATAVGFVLILYAVFSMLLNVPLPDEAIVDVITRATK</sequence>
<feature type="domain" description="DUF1468" evidence="2">
    <location>
        <begin position="12"/>
        <end position="141"/>
    </location>
</feature>
<feature type="transmembrane region" description="Helical" evidence="1">
    <location>
        <begin position="67"/>
        <end position="85"/>
    </location>
</feature>
<feature type="transmembrane region" description="Helical" evidence="1">
    <location>
        <begin position="35"/>
        <end position="55"/>
    </location>
</feature>
<evidence type="ECO:0000256" key="1">
    <source>
        <dbReference type="SAM" id="Phobius"/>
    </source>
</evidence>
<gene>
    <name evidence="3" type="ORF">ANTHELSMS3_02666</name>
</gene>
<keyword evidence="1" id="KW-0812">Transmembrane</keyword>
<proteinExistence type="predicted"/>
<keyword evidence="1" id="KW-0472">Membrane</keyword>
<evidence type="ECO:0000259" key="2">
    <source>
        <dbReference type="Pfam" id="PF07331"/>
    </source>
</evidence>
<evidence type="ECO:0000313" key="4">
    <source>
        <dbReference type="Proteomes" id="UP000203589"/>
    </source>
</evidence>
<dbReference type="Proteomes" id="UP000203589">
    <property type="component" value="Chromosome"/>
</dbReference>
<feature type="transmembrane region" description="Helical" evidence="1">
    <location>
        <begin position="91"/>
        <end position="109"/>
    </location>
</feature>
<name>A0A222E549_9RHOB</name>
<feature type="transmembrane region" description="Helical" evidence="1">
    <location>
        <begin position="116"/>
        <end position="136"/>
    </location>
</feature>
<evidence type="ECO:0000313" key="3">
    <source>
        <dbReference type="EMBL" id="ASP21325.1"/>
    </source>
</evidence>